<dbReference type="InterPro" id="IPR027417">
    <property type="entry name" value="P-loop_NTPase"/>
</dbReference>
<dbReference type="NCBIfam" id="TIGR00345">
    <property type="entry name" value="GET3_arsA_TRC40"/>
    <property type="match status" value="1"/>
</dbReference>
<dbReference type="Proteomes" id="UP001200513">
    <property type="component" value="Chromosome"/>
</dbReference>
<feature type="domain" description="ArsA/GET3 Anion-transporting ATPase-like" evidence="2">
    <location>
        <begin position="12"/>
        <end position="323"/>
    </location>
</feature>
<accession>A0A9Y1FNK5</accession>
<dbReference type="GO" id="GO:0005524">
    <property type="term" value="F:ATP binding"/>
    <property type="evidence" value="ECO:0007669"/>
    <property type="project" value="InterPro"/>
</dbReference>
<dbReference type="Gene3D" id="3.40.50.300">
    <property type="entry name" value="P-loop containing nucleotide triphosphate hydrolases"/>
    <property type="match status" value="1"/>
</dbReference>
<evidence type="ECO:0000256" key="1">
    <source>
        <dbReference type="SAM" id="Coils"/>
    </source>
</evidence>
<dbReference type="InterPro" id="IPR025723">
    <property type="entry name" value="ArsA/GET3_ATPase-like"/>
</dbReference>
<sequence length="325" mass="36409">MTIKDLLEKDLKFILVGGKGGVGKTSIASAISIALAEEGKKTLLVSTDPAHSISDSFDLDFSSGTVTKVKGVKGELYALEINPESTGDELTKALGDSFDAEQFSSLMSIPGMEAMRGIDQDIKSIPPPGMDEALSFAKILEYADNEEFDTIVLDTAPTGHTLRLLNIPEFLDSFIGRMLKMKTFISNTMAMIKSFFGGNVEKDRTIENLEKLKEKILVARETLMDEEKTQFIIVGIPTLMSIFESERLFEELKEHYIPNREIVVNQINPENKSCPYCMNRRKEHLANLEYIRQAFPNHDITTVEAFNQEIRGIKMLKKLKDIICN</sequence>
<reference evidence="3" key="1">
    <citation type="journal article" date="2022" name="Nat. Microbiol.">
        <title>Unique mobile elements and scalable gene flow at the prokaryote-eukaryote boundary revealed by circularized Asgard archaea genomes.</title>
        <authorList>
            <person name="Wu F."/>
            <person name="Speth D.R."/>
            <person name="Philosof A."/>
            <person name="Cremiere A."/>
            <person name="Narayanan A."/>
            <person name="Barco R.A."/>
            <person name="Connon S.A."/>
            <person name="Amend J.P."/>
            <person name="Antoshechkin I.A."/>
            <person name="Orphan V.J."/>
        </authorList>
    </citation>
    <scope>NUCLEOTIDE SEQUENCE</scope>
    <source>
        <strain evidence="3">PR6</strain>
    </source>
</reference>
<dbReference type="SUPFAM" id="SSF52540">
    <property type="entry name" value="P-loop containing nucleoside triphosphate hydrolases"/>
    <property type="match status" value="1"/>
</dbReference>
<organism evidence="3">
    <name type="scientific">Candidatus Heimdallarchaeum endolithica</name>
    <dbReference type="NCBI Taxonomy" id="2876572"/>
    <lineage>
        <taxon>Archaea</taxon>
        <taxon>Promethearchaeati</taxon>
        <taxon>Candidatus Heimdallarchaeota</taxon>
        <taxon>Candidatus Heimdallarchaeia (ex Rinke et al. 2021) (nom. nud.)</taxon>
        <taxon>Candidatus Heimdallarchaeales</taxon>
        <taxon>Candidatus Heimdallarchaeaceae</taxon>
        <taxon>Candidatus Heimdallarchaeum</taxon>
    </lineage>
</organism>
<dbReference type="Pfam" id="PF02374">
    <property type="entry name" value="ArsA_ATPase"/>
    <property type="match status" value="1"/>
</dbReference>
<dbReference type="EMBL" id="CP084167">
    <property type="protein sequence ID" value="UJG43525.1"/>
    <property type="molecule type" value="Genomic_DNA"/>
</dbReference>
<proteinExistence type="predicted"/>
<feature type="coiled-coil region" evidence="1">
    <location>
        <begin position="202"/>
        <end position="229"/>
    </location>
</feature>
<dbReference type="InterPro" id="IPR016300">
    <property type="entry name" value="ATPase_ArsA/GET3"/>
</dbReference>
<dbReference type="CDD" id="cd02035">
    <property type="entry name" value="ArsA"/>
    <property type="match status" value="1"/>
</dbReference>
<dbReference type="GO" id="GO:0071816">
    <property type="term" value="P:tail-anchored membrane protein insertion into ER membrane"/>
    <property type="evidence" value="ECO:0007669"/>
    <property type="project" value="TreeGrafter"/>
</dbReference>
<dbReference type="AlphaFoldDB" id="A0A9Y1FNK5"/>
<dbReference type="PANTHER" id="PTHR10803:SF0">
    <property type="entry name" value="ATPASE GET3B"/>
    <property type="match status" value="1"/>
</dbReference>
<dbReference type="GO" id="GO:0016887">
    <property type="term" value="F:ATP hydrolysis activity"/>
    <property type="evidence" value="ECO:0007669"/>
    <property type="project" value="InterPro"/>
</dbReference>
<evidence type="ECO:0000313" key="3">
    <source>
        <dbReference type="EMBL" id="UJG43525.1"/>
    </source>
</evidence>
<dbReference type="PANTHER" id="PTHR10803">
    <property type="entry name" value="ARSENICAL PUMP-DRIVING ATPASE ARSENITE-TRANSLOCATING ATPASE"/>
    <property type="match status" value="1"/>
</dbReference>
<keyword evidence="1" id="KW-0175">Coiled coil</keyword>
<name>A0A9Y1FNK5_9ARCH</name>
<evidence type="ECO:0000259" key="2">
    <source>
        <dbReference type="Pfam" id="PF02374"/>
    </source>
</evidence>
<protein>
    <submittedName>
        <fullName evidence="3">ArsA family ATPase</fullName>
    </submittedName>
</protein>
<gene>
    <name evidence="3" type="ORF">K9W46_14290</name>
</gene>